<comment type="caution">
    <text evidence="1">The sequence shown here is derived from an EMBL/GenBank/DDBJ whole genome shotgun (WGS) entry which is preliminary data.</text>
</comment>
<dbReference type="Proteomes" id="UP000499080">
    <property type="component" value="Unassembled WGS sequence"/>
</dbReference>
<sequence length="119" mass="13396">MLWTLEEREEDITTSIVEATTQSPRSVVRVSTVSRGVNMPYSTVLQVMWRILVELNDLARDFDLSKSKAEILVSPQDFNSGIFSKKMSEPLHFAHVICSSNLSLKKKKVLCSAATLMAY</sequence>
<evidence type="ECO:0000313" key="1">
    <source>
        <dbReference type="EMBL" id="GBO11757.1"/>
    </source>
</evidence>
<accession>A0A4Y2UJM4</accession>
<keyword evidence="2" id="KW-1185">Reference proteome</keyword>
<reference evidence="1 2" key="1">
    <citation type="journal article" date="2019" name="Sci. Rep.">
        <title>Orb-weaving spider Araneus ventricosus genome elucidates the spidroin gene catalogue.</title>
        <authorList>
            <person name="Kono N."/>
            <person name="Nakamura H."/>
            <person name="Ohtoshi R."/>
            <person name="Moran D.A.P."/>
            <person name="Shinohara A."/>
            <person name="Yoshida Y."/>
            <person name="Fujiwara M."/>
            <person name="Mori M."/>
            <person name="Tomita M."/>
            <person name="Arakawa K."/>
        </authorList>
    </citation>
    <scope>NUCLEOTIDE SEQUENCE [LARGE SCALE GENOMIC DNA]</scope>
</reference>
<dbReference type="EMBL" id="BGPR01036518">
    <property type="protein sequence ID" value="GBO11757.1"/>
    <property type="molecule type" value="Genomic_DNA"/>
</dbReference>
<proteinExistence type="predicted"/>
<protein>
    <submittedName>
        <fullName evidence="1">Uncharacterized protein</fullName>
    </submittedName>
</protein>
<organism evidence="1 2">
    <name type="scientific">Araneus ventricosus</name>
    <name type="common">Orbweaver spider</name>
    <name type="synonym">Epeira ventricosa</name>
    <dbReference type="NCBI Taxonomy" id="182803"/>
    <lineage>
        <taxon>Eukaryota</taxon>
        <taxon>Metazoa</taxon>
        <taxon>Ecdysozoa</taxon>
        <taxon>Arthropoda</taxon>
        <taxon>Chelicerata</taxon>
        <taxon>Arachnida</taxon>
        <taxon>Araneae</taxon>
        <taxon>Araneomorphae</taxon>
        <taxon>Entelegynae</taxon>
        <taxon>Araneoidea</taxon>
        <taxon>Araneidae</taxon>
        <taxon>Araneus</taxon>
    </lineage>
</organism>
<name>A0A4Y2UJM4_ARAVE</name>
<dbReference type="AlphaFoldDB" id="A0A4Y2UJM4"/>
<gene>
    <name evidence="1" type="ORF">AVEN_228380_1</name>
</gene>
<evidence type="ECO:0000313" key="2">
    <source>
        <dbReference type="Proteomes" id="UP000499080"/>
    </source>
</evidence>